<accession>A0ABC8JHS8</accession>
<dbReference type="AlphaFoldDB" id="A0ABC8JHS8"/>
<reference evidence="1 2" key="1">
    <citation type="submission" date="2022-03" db="EMBL/GenBank/DDBJ databases">
        <authorList>
            <person name="Macdonald S."/>
            <person name="Ahmed S."/>
            <person name="Newling K."/>
        </authorList>
    </citation>
    <scope>NUCLEOTIDE SEQUENCE [LARGE SCALE GENOMIC DNA]</scope>
</reference>
<dbReference type="EMBL" id="CAKOAT010088377">
    <property type="protein sequence ID" value="CAH8319272.1"/>
    <property type="molecule type" value="Genomic_DNA"/>
</dbReference>
<comment type="caution">
    <text evidence="1">The sequence shown here is derived from an EMBL/GenBank/DDBJ whole genome shotgun (WGS) entry which is preliminary data.</text>
</comment>
<name>A0ABC8JHS8_ERUVS</name>
<organism evidence="1 2">
    <name type="scientific">Eruca vesicaria subsp. sativa</name>
    <name type="common">Garden rocket</name>
    <name type="synonym">Eruca sativa</name>
    <dbReference type="NCBI Taxonomy" id="29727"/>
    <lineage>
        <taxon>Eukaryota</taxon>
        <taxon>Viridiplantae</taxon>
        <taxon>Streptophyta</taxon>
        <taxon>Embryophyta</taxon>
        <taxon>Tracheophyta</taxon>
        <taxon>Spermatophyta</taxon>
        <taxon>Magnoliopsida</taxon>
        <taxon>eudicotyledons</taxon>
        <taxon>Gunneridae</taxon>
        <taxon>Pentapetalae</taxon>
        <taxon>rosids</taxon>
        <taxon>malvids</taxon>
        <taxon>Brassicales</taxon>
        <taxon>Brassicaceae</taxon>
        <taxon>Brassiceae</taxon>
        <taxon>Eruca</taxon>
    </lineage>
</organism>
<keyword evidence="2" id="KW-1185">Reference proteome</keyword>
<dbReference type="Proteomes" id="UP001642260">
    <property type="component" value="Unassembled WGS sequence"/>
</dbReference>
<gene>
    <name evidence="1" type="ORF">ERUC_LOCUS8427</name>
</gene>
<sequence length="97" mass="11043">MMHPTTTTRSKHVAYHQDSHYHLLRNHGDTTLELNKSDFALHQYPIIFHKPPSTGFDYSSTLPKDCESAASEGLQYQQTCEPGLEVTLVRLRMVNDG</sequence>
<protein>
    <submittedName>
        <fullName evidence="1">Uncharacterized protein</fullName>
    </submittedName>
</protein>
<evidence type="ECO:0000313" key="1">
    <source>
        <dbReference type="EMBL" id="CAH8319272.1"/>
    </source>
</evidence>
<evidence type="ECO:0000313" key="2">
    <source>
        <dbReference type="Proteomes" id="UP001642260"/>
    </source>
</evidence>
<proteinExistence type="predicted"/>